<keyword evidence="3 4" id="KW-0732">Signal</keyword>
<dbReference type="InterPro" id="IPR005318">
    <property type="entry name" value="OM_porin_bac"/>
</dbReference>
<dbReference type="RefSeq" id="WP_075805169.1">
    <property type="nucleotide sequence ID" value="NZ_MKZO01000040.1"/>
</dbReference>
<dbReference type="PANTHER" id="PTHR34596">
    <property type="entry name" value="CHITOPORIN"/>
    <property type="match status" value="1"/>
</dbReference>
<evidence type="ECO:0000313" key="6">
    <source>
        <dbReference type="Proteomes" id="UP000186736"/>
    </source>
</evidence>
<comment type="caution">
    <text evidence="5">The sequence shown here is derived from an EMBL/GenBank/DDBJ whole genome shotgun (WGS) entry which is preliminary data.</text>
</comment>
<feature type="chain" id="PRO_5013090725" evidence="4">
    <location>
        <begin position="26"/>
        <end position="418"/>
    </location>
</feature>
<evidence type="ECO:0000256" key="1">
    <source>
        <dbReference type="ARBA" id="ARBA00009075"/>
    </source>
</evidence>
<dbReference type="Gene3D" id="2.40.160.10">
    <property type="entry name" value="Porin"/>
    <property type="match status" value="1"/>
</dbReference>
<sequence>MSLSRRHCAAAAGLCSALAPFLAHADFIKDSKGSLEARNFYFSRDFRQDNAPQSQAREWAQGFILRLESGFTEGTLGFGVDALGELGVKLDSSRDRRGTGLLPYGASQEPVDDFSELGLTAKARISKTTLKLGTLQPALPVAAINDVRLLPSTYSGGLLNSQDIDGLTFNLGRLDKQNLRDSSSNDEMSYAGVESSHLDLAGGTYALTQHLALSYYYADMQDIYRQHYAGLVHDLPLGDGVSLRSDLRYFDTRESGHDALRSANRVDGGKIDNRFFNGMLTLGVGAHKFGLGYQNLSGDGDFAYPGLDPYSVNLVTVNVFTKAETDAWQARYDYNFASFGLPGLSFMTRYVNGKHIETATVSGGKEWERDTDIAYVVQSGPLKNFSVRLRNATFRSSGGLTTDIDENRLILGYTVALW</sequence>
<dbReference type="InterPro" id="IPR023614">
    <property type="entry name" value="Porin_dom_sf"/>
</dbReference>
<name>A0A1Q9R0A5_PSEPU</name>
<dbReference type="AlphaFoldDB" id="A0A1Q9R0A5"/>
<dbReference type="OrthoDB" id="6759120at2"/>
<organism evidence="5 6">
    <name type="scientific">Pseudomonas putida</name>
    <name type="common">Arthrobacter siderocapsulatus</name>
    <dbReference type="NCBI Taxonomy" id="303"/>
    <lineage>
        <taxon>Bacteria</taxon>
        <taxon>Pseudomonadati</taxon>
        <taxon>Pseudomonadota</taxon>
        <taxon>Gammaproteobacteria</taxon>
        <taxon>Pseudomonadales</taxon>
        <taxon>Pseudomonadaceae</taxon>
        <taxon>Pseudomonas</taxon>
    </lineage>
</organism>
<dbReference type="Proteomes" id="UP000186736">
    <property type="component" value="Unassembled WGS sequence"/>
</dbReference>
<accession>A0A1Q9R0A5</accession>
<evidence type="ECO:0000256" key="4">
    <source>
        <dbReference type="SAM" id="SignalP"/>
    </source>
</evidence>
<dbReference type="GO" id="GO:0015288">
    <property type="term" value="F:porin activity"/>
    <property type="evidence" value="ECO:0007669"/>
    <property type="project" value="TreeGrafter"/>
</dbReference>
<comment type="similarity">
    <text evidence="1">Belongs to the outer membrane porin (Opr) (TC 1.B.25) family.</text>
</comment>
<protein>
    <submittedName>
        <fullName evidence="5">Porin-like protein NicP</fullName>
    </submittedName>
</protein>
<dbReference type="GO" id="GO:0016020">
    <property type="term" value="C:membrane"/>
    <property type="evidence" value="ECO:0007669"/>
    <property type="project" value="InterPro"/>
</dbReference>
<proteinExistence type="inferred from homology"/>
<keyword evidence="2" id="KW-0813">Transport</keyword>
<evidence type="ECO:0000256" key="2">
    <source>
        <dbReference type="ARBA" id="ARBA00022448"/>
    </source>
</evidence>
<reference evidence="5 6" key="1">
    <citation type="submission" date="2016-10" db="EMBL/GenBank/DDBJ databases">
        <title>Genome Sequence of Pseudomonas putida GM4FR.</title>
        <authorList>
            <person name="Poehlein A."/>
            <person name="Wemheuer F."/>
            <person name="Hollensteiner J."/>
            <person name="Wemheuer B."/>
        </authorList>
    </citation>
    <scope>NUCLEOTIDE SEQUENCE [LARGE SCALE GENOMIC DNA]</scope>
    <source>
        <strain evidence="5 6">GM4FR</strain>
    </source>
</reference>
<dbReference type="EMBL" id="MKZO01000040">
    <property type="protein sequence ID" value="OLS60722.1"/>
    <property type="molecule type" value="Genomic_DNA"/>
</dbReference>
<dbReference type="Pfam" id="PF03573">
    <property type="entry name" value="OprD"/>
    <property type="match status" value="1"/>
</dbReference>
<evidence type="ECO:0000313" key="5">
    <source>
        <dbReference type="EMBL" id="OLS60722.1"/>
    </source>
</evidence>
<dbReference type="PANTHER" id="PTHR34596:SF2">
    <property type="entry name" value="CHITOPORIN"/>
    <property type="match status" value="1"/>
</dbReference>
<gene>
    <name evidence="5" type="primary">nicP_13</name>
    <name evidence="5" type="ORF">PSEMO_43980</name>
</gene>
<evidence type="ECO:0000256" key="3">
    <source>
        <dbReference type="ARBA" id="ARBA00022729"/>
    </source>
</evidence>
<feature type="signal peptide" evidence="4">
    <location>
        <begin position="1"/>
        <end position="25"/>
    </location>
</feature>